<evidence type="ECO:0000256" key="6">
    <source>
        <dbReference type="SAM" id="Coils"/>
    </source>
</evidence>
<evidence type="ECO:0000256" key="4">
    <source>
        <dbReference type="ARBA" id="ARBA00023136"/>
    </source>
</evidence>
<dbReference type="GO" id="GO:0009279">
    <property type="term" value="C:cell outer membrane"/>
    <property type="evidence" value="ECO:0007669"/>
    <property type="project" value="UniProtKB-SubCell"/>
</dbReference>
<organism evidence="8 9">
    <name type="scientific">Clostridium aciditolerans</name>
    <dbReference type="NCBI Taxonomy" id="339861"/>
    <lineage>
        <taxon>Bacteria</taxon>
        <taxon>Bacillati</taxon>
        <taxon>Bacillota</taxon>
        <taxon>Clostridia</taxon>
        <taxon>Eubacteriales</taxon>
        <taxon>Clostridiaceae</taxon>
        <taxon>Clostridium</taxon>
    </lineage>
</organism>
<feature type="signal peptide" evidence="7">
    <location>
        <begin position="1"/>
        <end position="24"/>
    </location>
</feature>
<evidence type="ECO:0000256" key="7">
    <source>
        <dbReference type="SAM" id="SignalP"/>
    </source>
</evidence>
<dbReference type="AlphaFoldDB" id="A0A934HUL9"/>
<dbReference type="GO" id="GO:1990281">
    <property type="term" value="C:efflux pump complex"/>
    <property type="evidence" value="ECO:0007669"/>
    <property type="project" value="TreeGrafter"/>
</dbReference>
<keyword evidence="4" id="KW-0472">Membrane</keyword>
<gene>
    <name evidence="8" type="ORF">I6U51_13000</name>
</gene>
<dbReference type="GO" id="GO:0015562">
    <property type="term" value="F:efflux transmembrane transporter activity"/>
    <property type="evidence" value="ECO:0007669"/>
    <property type="project" value="InterPro"/>
</dbReference>
<name>A0A934HUL9_9CLOT</name>
<dbReference type="Gene3D" id="1.20.1600.10">
    <property type="entry name" value="Outer membrane efflux proteins (OEP)"/>
    <property type="match status" value="2"/>
</dbReference>
<evidence type="ECO:0000313" key="8">
    <source>
        <dbReference type="EMBL" id="MBI6873618.1"/>
    </source>
</evidence>
<keyword evidence="3" id="KW-0812">Transmembrane</keyword>
<comment type="caution">
    <text evidence="8">The sequence shown here is derived from an EMBL/GenBank/DDBJ whole genome shotgun (WGS) entry which is preliminary data.</text>
</comment>
<dbReference type="EMBL" id="JAEEGB010000014">
    <property type="protein sequence ID" value="MBI6873618.1"/>
    <property type="molecule type" value="Genomic_DNA"/>
</dbReference>
<feature type="chain" id="PRO_5038520008" evidence="7">
    <location>
        <begin position="25"/>
        <end position="438"/>
    </location>
</feature>
<keyword evidence="9" id="KW-1185">Reference proteome</keyword>
<dbReference type="InterPro" id="IPR051906">
    <property type="entry name" value="TolC-like"/>
</dbReference>
<keyword evidence="2" id="KW-1134">Transmembrane beta strand</keyword>
<protein>
    <submittedName>
        <fullName evidence="8">TolC family protein</fullName>
    </submittedName>
</protein>
<keyword evidence="7" id="KW-0732">Signal</keyword>
<keyword evidence="6" id="KW-0175">Coiled coil</keyword>
<accession>A0A934HUL9</accession>
<evidence type="ECO:0000256" key="1">
    <source>
        <dbReference type="ARBA" id="ARBA00004442"/>
    </source>
</evidence>
<reference evidence="8" key="1">
    <citation type="submission" date="2020-12" db="EMBL/GenBank/DDBJ databases">
        <title>Clostridium thailandense sp. nov., a novel acetogenic bacterium isolated from peat land soil in Thailand.</title>
        <authorList>
            <person name="Chaikitkaew S."/>
            <person name="Birkeland N.K."/>
        </authorList>
    </citation>
    <scope>NUCLEOTIDE SEQUENCE</scope>
    <source>
        <strain evidence="8">DSM 17425</strain>
    </source>
</reference>
<dbReference type="PANTHER" id="PTHR30026:SF20">
    <property type="entry name" value="OUTER MEMBRANE PROTEIN TOLC"/>
    <property type="match status" value="1"/>
</dbReference>
<dbReference type="Proteomes" id="UP000622687">
    <property type="component" value="Unassembled WGS sequence"/>
</dbReference>
<dbReference type="SUPFAM" id="SSF56954">
    <property type="entry name" value="Outer membrane efflux proteins (OEP)"/>
    <property type="match status" value="1"/>
</dbReference>
<dbReference type="RefSeq" id="WP_211143041.1">
    <property type="nucleotide sequence ID" value="NZ_JAEEGB010000014.1"/>
</dbReference>
<keyword evidence="5" id="KW-0998">Cell outer membrane</keyword>
<sequence length="438" mass="49184">MMKKNLSFLIALALSLTVNTAVFADAANSAVPSNTNVINTSSDNMTITLDDAINNLEKNNTELKLMNDKVNALYKQYDIDHNMATSTDTSLLEANIQLFKSNLNNNIFRLQFDILQNKYLGAKLVQEVIPLSDELNIKKAKNDRDERLNVIKFDLQRQYMNVLNSREQIDNINKTIANIDEKIRQTEEKIKVGQAASNALDSLNVQKTQLEAQKDDIQDSIEQSLLKIKQYLNIGLGKTLNLTPVKKDFIVFDDKDILNKINDSVNKDYSLVLLNGKIDLLKRTEDIYSKYSHNYFSDTRNLAQQTGANYIASEANAKSQLAGAQTDLISAKAGLPQALLANYYALKNKEGSVQTQILTEKTAQDTYDKLKKNFEVGMIDKVTLDSAALELDKQKNLTERAVNEYMVAQDEFNYMLQGHASGYPNMSKQSMGTPGIGY</sequence>
<evidence type="ECO:0000256" key="5">
    <source>
        <dbReference type="ARBA" id="ARBA00023237"/>
    </source>
</evidence>
<evidence type="ECO:0000256" key="3">
    <source>
        <dbReference type="ARBA" id="ARBA00022692"/>
    </source>
</evidence>
<dbReference type="PANTHER" id="PTHR30026">
    <property type="entry name" value="OUTER MEMBRANE PROTEIN TOLC"/>
    <property type="match status" value="1"/>
</dbReference>
<dbReference type="GO" id="GO:0015288">
    <property type="term" value="F:porin activity"/>
    <property type="evidence" value="ECO:0007669"/>
    <property type="project" value="TreeGrafter"/>
</dbReference>
<comment type="subcellular location">
    <subcellularLocation>
        <location evidence="1">Cell outer membrane</location>
    </subcellularLocation>
</comment>
<feature type="coiled-coil region" evidence="6">
    <location>
        <begin position="169"/>
        <end position="227"/>
    </location>
</feature>
<evidence type="ECO:0000313" key="9">
    <source>
        <dbReference type="Proteomes" id="UP000622687"/>
    </source>
</evidence>
<proteinExistence type="predicted"/>
<evidence type="ECO:0000256" key="2">
    <source>
        <dbReference type="ARBA" id="ARBA00022452"/>
    </source>
</evidence>